<keyword evidence="3" id="KW-1185">Reference proteome</keyword>
<dbReference type="EMBL" id="PISE01000044">
    <property type="protein sequence ID" value="PKG22284.1"/>
    <property type="molecule type" value="Genomic_DNA"/>
</dbReference>
<keyword evidence="1" id="KW-0472">Membrane</keyword>
<evidence type="ECO:0000313" key="2">
    <source>
        <dbReference type="EMBL" id="PKG22284.1"/>
    </source>
</evidence>
<gene>
    <name evidence="2" type="ORF">CWS01_17790</name>
</gene>
<accession>A0A2N0YYF0</accession>
<organism evidence="2 3">
    <name type="scientific">Niallia nealsonii</name>
    <dbReference type="NCBI Taxonomy" id="115979"/>
    <lineage>
        <taxon>Bacteria</taxon>
        <taxon>Bacillati</taxon>
        <taxon>Bacillota</taxon>
        <taxon>Bacilli</taxon>
        <taxon>Bacillales</taxon>
        <taxon>Bacillaceae</taxon>
        <taxon>Niallia</taxon>
    </lineage>
</organism>
<dbReference type="Proteomes" id="UP000233375">
    <property type="component" value="Unassembled WGS sequence"/>
</dbReference>
<evidence type="ECO:0000313" key="3">
    <source>
        <dbReference type="Proteomes" id="UP000233375"/>
    </source>
</evidence>
<keyword evidence="1" id="KW-1133">Transmembrane helix</keyword>
<protein>
    <submittedName>
        <fullName evidence="2">Uncharacterized protein</fullName>
    </submittedName>
</protein>
<reference evidence="2 3" key="1">
    <citation type="journal article" date="2003" name="Int. J. Syst. Evol. Microbiol.">
        <title>Bacillus nealsonii sp. nov., isolated from a spacecraft-assembly facility, whose spores are gamma-radiation resistant.</title>
        <authorList>
            <person name="Venkateswaran K."/>
            <person name="Kempf M."/>
            <person name="Chen F."/>
            <person name="Satomi M."/>
            <person name="Nicholson W."/>
            <person name="Kern R."/>
        </authorList>
    </citation>
    <scope>NUCLEOTIDE SEQUENCE [LARGE SCALE GENOMIC DNA]</scope>
    <source>
        <strain evidence="2 3">FO-92</strain>
    </source>
</reference>
<comment type="caution">
    <text evidence="2">The sequence shown here is derived from an EMBL/GenBank/DDBJ whole genome shotgun (WGS) entry which is preliminary data.</text>
</comment>
<keyword evidence="1" id="KW-0812">Transmembrane</keyword>
<feature type="transmembrane region" description="Helical" evidence="1">
    <location>
        <begin position="195"/>
        <end position="217"/>
    </location>
</feature>
<name>A0A2N0YYF0_9BACI</name>
<sequence>MKEFYRRVAARIKRRWWVCAAIILILGIIGPVMPFGKEEQSYSAEAAVKLGSYENNSFNDPKQVIQLLTSTAFYDDHLEEDWFAENSNSLTIKSASDNTIYFIYRGSSKAEAAQSLKKITTAFLAVDNTQFNLKRKIIQKNIDALETLETSSDTSVDKQRFLYELETSQLAIKPATLVKDVSLIENARTLTAKEIAIVGVILGVMFSILMIVAPEYIRNYPQITR</sequence>
<dbReference type="OrthoDB" id="2939314at2"/>
<dbReference type="AlphaFoldDB" id="A0A2N0YYF0"/>
<evidence type="ECO:0000256" key="1">
    <source>
        <dbReference type="SAM" id="Phobius"/>
    </source>
</evidence>
<dbReference type="RefSeq" id="WP_101178524.1">
    <property type="nucleotide sequence ID" value="NZ_PISE01000044.1"/>
</dbReference>
<proteinExistence type="predicted"/>